<organism evidence="2 4">
    <name type="scientific">Rotaria magnacalcarata</name>
    <dbReference type="NCBI Taxonomy" id="392030"/>
    <lineage>
        <taxon>Eukaryota</taxon>
        <taxon>Metazoa</taxon>
        <taxon>Spiralia</taxon>
        <taxon>Gnathifera</taxon>
        <taxon>Rotifera</taxon>
        <taxon>Eurotatoria</taxon>
        <taxon>Bdelloidea</taxon>
        <taxon>Philodinida</taxon>
        <taxon>Philodinidae</taxon>
        <taxon>Rotaria</taxon>
    </lineage>
</organism>
<proteinExistence type="predicted"/>
<dbReference type="EMBL" id="CAJOBJ010003534">
    <property type="protein sequence ID" value="CAF3969024.1"/>
    <property type="molecule type" value="Genomic_DNA"/>
</dbReference>
<name>A0A815MFI7_9BILA</name>
<feature type="transmembrane region" description="Helical" evidence="1">
    <location>
        <begin position="21"/>
        <end position="43"/>
    </location>
</feature>
<evidence type="ECO:0000313" key="4">
    <source>
        <dbReference type="Proteomes" id="UP000663834"/>
    </source>
</evidence>
<comment type="caution">
    <text evidence="2">The sequence shown here is derived from an EMBL/GenBank/DDBJ whole genome shotgun (WGS) entry which is preliminary data.</text>
</comment>
<keyword evidence="1" id="KW-1133">Transmembrane helix</keyword>
<feature type="transmembrane region" description="Helical" evidence="1">
    <location>
        <begin position="159"/>
        <end position="178"/>
    </location>
</feature>
<gene>
    <name evidence="3" type="ORF">GIL414_LOCUS10050</name>
    <name evidence="2" type="ORF">KQP761_LOCUS10440</name>
</gene>
<protein>
    <submittedName>
        <fullName evidence="2">Uncharacterized protein</fullName>
    </submittedName>
</protein>
<feature type="transmembrane region" description="Helical" evidence="1">
    <location>
        <begin position="89"/>
        <end position="110"/>
    </location>
</feature>
<dbReference type="AlphaFoldDB" id="A0A815MFI7"/>
<evidence type="ECO:0000313" key="2">
    <source>
        <dbReference type="EMBL" id="CAF1417561.1"/>
    </source>
</evidence>
<dbReference type="Proteomes" id="UP000681720">
    <property type="component" value="Unassembled WGS sequence"/>
</dbReference>
<dbReference type="EMBL" id="CAJNOW010004445">
    <property type="protein sequence ID" value="CAF1417561.1"/>
    <property type="molecule type" value="Genomic_DNA"/>
</dbReference>
<keyword evidence="1" id="KW-0472">Membrane</keyword>
<evidence type="ECO:0000313" key="3">
    <source>
        <dbReference type="EMBL" id="CAF3969024.1"/>
    </source>
</evidence>
<evidence type="ECO:0000256" key="1">
    <source>
        <dbReference type="SAM" id="Phobius"/>
    </source>
</evidence>
<dbReference type="OrthoDB" id="9980744at2759"/>
<reference evidence="2" key="1">
    <citation type="submission" date="2021-02" db="EMBL/GenBank/DDBJ databases">
        <authorList>
            <person name="Nowell W R."/>
        </authorList>
    </citation>
    <scope>NUCLEOTIDE SEQUENCE</scope>
</reference>
<sequence>MPQHTQKYYRKQQNFNDRFPLSVVAILAVIQMLTTFSIIGLEIGHIVYNVRLTNLFVGFWASLPFTILWISTFANVCCCRRRSCATHTLVENCISFIFAFILIGINAAFLRRPDACFFTERVCANLYRLNYDVENFGCVLDDKSPHCRNVRLALIKAQLASGVIMAVTCFLYFILYGITTVKASRSTRHQAPTVTNAVMTPVYQHRVQPTMPYPYQHLTSSPYSYRPSVPLGVPGYQQTPAQFPLGITNMNYLPPHQEPNLYPKISNDRF</sequence>
<dbReference type="Proteomes" id="UP000663834">
    <property type="component" value="Unassembled WGS sequence"/>
</dbReference>
<keyword evidence="1" id="KW-0812">Transmembrane</keyword>
<feature type="transmembrane region" description="Helical" evidence="1">
    <location>
        <begin position="55"/>
        <end position="77"/>
    </location>
</feature>
<accession>A0A815MFI7</accession>